<dbReference type="AlphaFoldDB" id="A0A6C0U5W0"/>
<evidence type="ECO:0000313" key="3">
    <source>
        <dbReference type="EMBL" id="QIB67580.1"/>
    </source>
</evidence>
<dbReference type="Gene3D" id="3.30.300.30">
    <property type="match status" value="1"/>
</dbReference>
<feature type="domain" description="AMP-binding enzyme C-terminal" evidence="2">
    <location>
        <begin position="423"/>
        <end position="498"/>
    </location>
</feature>
<evidence type="ECO:0000313" key="4">
    <source>
        <dbReference type="Proteomes" id="UP000477680"/>
    </source>
</evidence>
<proteinExistence type="predicted"/>
<evidence type="ECO:0000259" key="2">
    <source>
        <dbReference type="Pfam" id="PF13193"/>
    </source>
</evidence>
<dbReference type="SUPFAM" id="SSF56801">
    <property type="entry name" value="Acetyl-CoA synthetase-like"/>
    <property type="match status" value="1"/>
</dbReference>
<sequence length="531" mass="58672">MPTADACVLKNLLDQHAGAFPDRRMALFEDGSQWSYAQCREQIRATAAGLQALGVAPGDRVLAWLPNGRDIVRVWFAANYLGAVYVPLNTAYRGAILEHAINITDARLMVAHGELTGRLRDLKLDTLCQVVVTGPGREPTGADLQWHDSEVLEGAGLTLDDSACIRPWDIQSVIYTSGTTGLSKGVLSPYLQLYTTAVVSYGRIQADDCLLVNLPMFHVGGTSPIYAALVRGGSFYLVDGFSTTEFWPQVRRANCVSTAGLIGAMAPFIASAAPAPDDADNPLKYMTMFPINEATISLGQRFGFDYITGFNMTEVSTPLISDVNSPVQYSCGKPRTGVSCRLVDEHDIEVAPGEHGELIVRSDLPWTMNAGYINMPEATAEAWRNGWFHTGDVFRQDEDGNYFFVDRRKDIIRRRGENISSVEVEAAVLRHPDVAEAVAVGVPSEFTEEEILIAVVANPDTRIDPRQLILWLTEQLAYFMVPRYVRLIDAIPKTETNKPRKVLLRQEGVTADTWDREAAGIHLKRERLRAR</sequence>
<organism evidence="3 4">
    <name type="scientific">Kineobactrum salinum</name>
    <dbReference type="NCBI Taxonomy" id="2708301"/>
    <lineage>
        <taxon>Bacteria</taxon>
        <taxon>Pseudomonadati</taxon>
        <taxon>Pseudomonadota</taxon>
        <taxon>Gammaproteobacteria</taxon>
        <taxon>Cellvibrionales</taxon>
        <taxon>Halieaceae</taxon>
        <taxon>Kineobactrum</taxon>
    </lineage>
</organism>
<dbReference type="InterPro" id="IPR020845">
    <property type="entry name" value="AMP-binding_CS"/>
</dbReference>
<dbReference type="PANTHER" id="PTHR43767">
    <property type="entry name" value="LONG-CHAIN-FATTY-ACID--COA LIGASE"/>
    <property type="match status" value="1"/>
</dbReference>
<dbReference type="Pfam" id="PF13193">
    <property type="entry name" value="AMP-binding_C"/>
    <property type="match status" value="1"/>
</dbReference>
<dbReference type="InterPro" id="IPR000873">
    <property type="entry name" value="AMP-dep_synth/lig_dom"/>
</dbReference>
<dbReference type="KEGG" id="kim:G3T16_07570"/>
<keyword evidence="4" id="KW-1185">Reference proteome</keyword>
<dbReference type="PANTHER" id="PTHR43767:SF1">
    <property type="entry name" value="NONRIBOSOMAL PEPTIDE SYNTHASE PES1 (EUROFUNG)-RELATED"/>
    <property type="match status" value="1"/>
</dbReference>
<dbReference type="Proteomes" id="UP000477680">
    <property type="component" value="Chromosome"/>
</dbReference>
<dbReference type="Pfam" id="PF00501">
    <property type="entry name" value="AMP-binding"/>
    <property type="match status" value="1"/>
</dbReference>
<feature type="domain" description="AMP-dependent synthetase/ligase" evidence="1">
    <location>
        <begin position="14"/>
        <end position="363"/>
    </location>
</feature>
<evidence type="ECO:0000259" key="1">
    <source>
        <dbReference type="Pfam" id="PF00501"/>
    </source>
</evidence>
<dbReference type="InterPro" id="IPR045851">
    <property type="entry name" value="AMP-bd_C_sf"/>
</dbReference>
<dbReference type="InterPro" id="IPR042099">
    <property type="entry name" value="ANL_N_sf"/>
</dbReference>
<gene>
    <name evidence="3" type="ORF">G3T16_07570</name>
</gene>
<dbReference type="GO" id="GO:0016878">
    <property type="term" value="F:acid-thiol ligase activity"/>
    <property type="evidence" value="ECO:0007669"/>
    <property type="project" value="UniProtKB-ARBA"/>
</dbReference>
<reference evidence="3 4" key="1">
    <citation type="submission" date="2020-02" db="EMBL/GenBank/DDBJ databases">
        <title>Genome sequencing for Kineobactrum sp. M2.</title>
        <authorList>
            <person name="Park S.-J."/>
        </authorList>
    </citation>
    <scope>NUCLEOTIDE SEQUENCE [LARGE SCALE GENOMIC DNA]</scope>
    <source>
        <strain evidence="3 4">M2</strain>
    </source>
</reference>
<dbReference type="EMBL" id="CP048711">
    <property type="protein sequence ID" value="QIB67580.1"/>
    <property type="molecule type" value="Genomic_DNA"/>
</dbReference>
<keyword evidence="3" id="KW-0436">Ligase</keyword>
<dbReference type="PROSITE" id="PS00455">
    <property type="entry name" value="AMP_BINDING"/>
    <property type="match status" value="1"/>
</dbReference>
<name>A0A6C0U5W0_9GAMM</name>
<dbReference type="InterPro" id="IPR050237">
    <property type="entry name" value="ATP-dep_AMP-bd_enzyme"/>
</dbReference>
<dbReference type="Gene3D" id="3.40.50.12780">
    <property type="entry name" value="N-terminal domain of ligase-like"/>
    <property type="match status" value="1"/>
</dbReference>
<protein>
    <submittedName>
        <fullName evidence="3">ATP-dependent acyl-CoA ligase</fullName>
    </submittedName>
</protein>
<dbReference type="InterPro" id="IPR025110">
    <property type="entry name" value="AMP-bd_C"/>
</dbReference>
<accession>A0A6C0U5W0</accession>